<dbReference type="FunFam" id="3.40.50.300:FF:000489">
    <property type="entry name" value="Primosome assembly protein PriA"/>
    <property type="match status" value="1"/>
</dbReference>
<feature type="binding site" evidence="12">
    <location>
        <position position="477"/>
    </location>
    <ligand>
        <name>Zn(2+)</name>
        <dbReference type="ChEBI" id="CHEBI:29105"/>
        <label>2</label>
    </ligand>
</feature>
<dbReference type="SUPFAM" id="SSF52540">
    <property type="entry name" value="P-loop containing nucleoside triphosphate hydrolases"/>
    <property type="match status" value="2"/>
</dbReference>
<accession>I5AV79</accession>
<dbReference type="Gene3D" id="3.40.1440.60">
    <property type="entry name" value="PriA, 3(prime) DNA-binding domain"/>
    <property type="match status" value="1"/>
</dbReference>
<dbReference type="HAMAP" id="MF_00983">
    <property type="entry name" value="PriA"/>
    <property type="match status" value="1"/>
</dbReference>
<evidence type="ECO:0000256" key="3">
    <source>
        <dbReference type="ARBA" id="ARBA00022723"/>
    </source>
</evidence>
<dbReference type="InterPro" id="IPR041236">
    <property type="entry name" value="PriA_C"/>
</dbReference>
<dbReference type="InterPro" id="IPR041222">
    <property type="entry name" value="PriA_3primeBD"/>
</dbReference>
<comment type="subunit">
    <text evidence="12">Component of the replication restart primosome.</text>
</comment>
<dbReference type="PANTHER" id="PTHR30580:SF0">
    <property type="entry name" value="PRIMOSOMAL PROTEIN N"/>
    <property type="match status" value="1"/>
</dbReference>
<dbReference type="InterPro" id="IPR005259">
    <property type="entry name" value="PriA"/>
</dbReference>
<dbReference type="EMBL" id="CM001487">
    <property type="protein sequence ID" value="EIM57702.1"/>
    <property type="molecule type" value="Genomic_DNA"/>
</dbReference>
<feature type="binding site" evidence="12">
    <location>
        <position position="460"/>
    </location>
    <ligand>
        <name>Zn(2+)</name>
        <dbReference type="ChEBI" id="CHEBI:29105"/>
        <label>2</label>
    </ligand>
</feature>
<name>I5AV79_EUBC6</name>
<evidence type="ECO:0000256" key="10">
    <source>
        <dbReference type="ARBA" id="ARBA00023235"/>
    </source>
</evidence>
<dbReference type="STRING" id="633697.EubceDRAFT1_1928"/>
<evidence type="ECO:0000256" key="6">
    <source>
        <dbReference type="ARBA" id="ARBA00022806"/>
    </source>
</evidence>
<protein>
    <recommendedName>
        <fullName evidence="12">Replication restart protein PriA</fullName>
    </recommendedName>
    <alternativeName>
        <fullName evidence="12">ATP-dependent DNA helicase PriA</fullName>
        <ecNumber evidence="12">5.6.2.4</ecNumber>
    </alternativeName>
    <alternativeName>
        <fullName evidence="12">DNA 3'-5' helicase PriA</fullName>
    </alternativeName>
</protein>
<dbReference type="GO" id="GO:0003677">
    <property type="term" value="F:DNA binding"/>
    <property type="evidence" value="ECO:0007669"/>
    <property type="project" value="UniProtKB-UniRule"/>
</dbReference>
<dbReference type="GO" id="GO:0016887">
    <property type="term" value="F:ATP hydrolysis activity"/>
    <property type="evidence" value="ECO:0007669"/>
    <property type="project" value="RHEA"/>
</dbReference>
<evidence type="ECO:0000256" key="8">
    <source>
        <dbReference type="ARBA" id="ARBA00022840"/>
    </source>
</evidence>
<dbReference type="GO" id="GO:0005524">
    <property type="term" value="F:ATP binding"/>
    <property type="evidence" value="ECO:0007669"/>
    <property type="project" value="UniProtKB-UniRule"/>
</dbReference>
<dbReference type="SMART" id="SM00487">
    <property type="entry name" value="DEXDc"/>
    <property type="match status" value="1"/>
</dbReference>
<dbReference type="PROSITE" id="PS51192">
    <property type="entry name" value="HELICASE_ATP_BIND_1"/>
    <property type="match status" value="1"/>
</dbReference>
<evidence type="ECO:0000256" key="11">
    <source>
        <dbReference type="ARBA" id="ARBA00048988"/>
    </source>
</evidence>
<feature type="binding site" evidence="12">
    <location>
        <position position="493"/>
    </location>
    <ligand>
        <name>Zn(2+)</name>
        <dbReference type="ChEBI" id="CHEBI:29105"/>
        <label>1</label>
    </ligand>
</feature>
<keyword evidence="4 12" id="KW-0547">Nucleotide-binding</keyword>
<dbReference type="GO" id="GO:0006269">
    <property type="term" value="P:DNA replication, synthesis of primer"/>
    <property type="evidence" value="ECO:0007669"/>
    <property type="project" value="UniProtKB-KW"/>
</dbReference>
<keyword evidence="16" id="KW-1185">Reference proteome</keyword>
<sequence length="741" mass="84260">MSNRYADVIVDITQASLDKSFQYSIPAELADRIGAGSPVKVPFGGGGRLVEGYVLDLSDKPKIDPERIKPIREVMEGRVSIESKLIRLALWMKMTYGSSLNNALKTVLPVRDKEKRQERIRIVLNVTRERAEELRFEYRRRRYVAKERLIHALLENGEVDRAVAVGTLKVSAETIKGMEKSGIIRLVSLEVQRDPRDLTSETKPQENRGLTDEQRRAVEGICEEWRTSDRPCLLMGVTGSGKTQVYMELIERTLQEGKQVIVLIPEISLSWQTVRRFRGRFGGRVTVLHSKMSRGERFDQFEKIKNGSADIVIGPRSALFSPFPNLGLIIIDEEQENSYRSETAPRYDARETALERARMENAHVVMGSATPSVDSNYRCEKGEYARFLLEERYGGALLPEVSIVDMREELRQGNRSILSRELCDRIADRLEKKEQAILFLNRRGFSGFISCRSCGNVMKCPHCDVSLTFHNNGKMVCHYCGYERQQLSRCPSCGSPYISGFRAGTEKVVAELQRFFPEARILRMDADTTRQKDGFGKILESFAAHEADLLVGTQMIVKGHDFPLVTLVGVLAADLSLFASDYRAAEHTYQLLVQAVGRAGRGAKAGEAVIQTYHPDHYSIQSAARQDYADFYEEEILAREMMGYPPAEDMLAIHGSGMDEGKLDFAMKQLKLFLRRFEKESTVMIGPAPESVTKIRDNYRRVLYIKDSDRKNIILIRRYAEKYIEANEGFNRMLFQYDLNA</sequence>
<evidence type="ECO:0000256" key="12">
    <source>
        <dbReference type="HAMAP-Rule" id="MF_00983"/>
    </source>
</evidence>
<dbReference type="Pfam" id="PF00270">
    <property type="entry name" value="DEAD"/>
    <property type="match status" value="1"/>
</dbReference>
<evidence type="ECO:0000256" key="4">
    <source>
        <dbReference type="ARBA" id="ARBA00022741"/>
    </source>
</evidence>
<evidence type="ECO:0000256" key="2">
    <source>
        <dbReference type="ARBA" id="ARBA00022705"/>
    </source>
</evidence>
<evidence type="ECO:0000259" key="14">
    <source>
        <dbReference type="PROSITE" id="PS51194"/>
    </source>
</evidence>
<dbReference type="EC" id="5.6.2.4" evidence="12"/>
<keyword evidence="2 12" id="KW-0235">DNA replication</keyword>
<keyword evidence="5 12" id="KW-0378">Hydrolase</keyword>
<dbReference type="Proteomes" id="UP000005753">
    <property type="component" value="Chromosome"/>
</dbReference>
<keyword evidence="10 12" id="KW-0413">Isomerase</keyword>
<evidence type="ECO:0000313" key="15">
    <source>
        <dbReference type="EMBL" id="EIM57702.1"/>
    </source>
</evidence>
<evidence type="ECO:0000256" key="1">
    <source>
        <dbReference type="ARBA" id="ARBA00022515"/>
    </source>
</evidence>
<dbReference type="GO" id="GO:0006270">
    <property type="term" value="P:DNA replication initiation"/>
    <property type="evidence" value="ECO:0007669"/>
    <property type="project" value="TreeGrafter"/>
</dbReference>
<dbReference type="SMART" id="SM00490">
    <property type="entry name" value="HELICc"/>
    <property type="match status" value="1"/>
</dbReference>
<dbReference type="Pfam" id="PF00271">
    <property type="entry name" value="Helicase_C"/>
    <property type="match status" value="1"/>
</dbReference>
<feature type="domain" description="Helicase C-terminal" evidence="14">
    <location>
        <begin position="482"/>
        <end position="652"/>
    </location>
</feature>
<keyword evidence="7 12" id="KW-0862">Zinc</keyword>
<dbReference type="InterPro" id="IPR042115">
    <property type="entry name" value="PriA_3primeBD_sf"/>
</dbReference>
<comment type="catalytic activity">
    <reaction evidence="11 12">
        <text>ATP + H2O = ADP + phosphate + H(+)</text>
        <dbReference type="Rhea" id="RHEA:13065"/>
        <dbReference type="ChEBI" id="CHEBI:15377"/>
        <dbReference type="ChEBI" id="CHEBI:15378"/>
        <dbReference type="ChEBI" id="CHEBI:30616"/>
        <dbReference type="ChEBI" id="CHEBI:43474"/>
        <dbReference type="ChEBI" id="CHEBI:456216"/>
        <dbReference type="EC" id="5.6.2.4"/>
    </reaction>
</comment>
<dbReference type="InterPro" id="IPR014001">
    <property type="entry name" value="Helicase_ATP-bd"/>
</dbReference>
<reference evidence="15 16" key="2">
    <citation type="submission" date="2012-02" db="EMBL/GenBank/DDBJ databases">
        <title>Improved High-Quality Draft sequence of Eubacterium cellulosolvens 6.</title>
        <authorList>
            <consortium name="US DOE Joint Genome Institute"/>
            <person name="Lucas S."/>
            <person name="Han J."/>
            <person name="Lapidus A."/>
            <person name="Cheng J.-F."/>
            <person name="Goodwin L."/>
            <person name="Pitluck S."/>
            <person name="Peters L."/>
            <person name="Mikhailova N."/>
            <person name="Gu W."/>
            <person name="Detter J.C."/>
            <person name="Han C."/>
            <person name="Tapia R."/>
            <person name="Land M."/>
            <person name="Hauser L."/>
            <person name="Kyrpides N."/>
            <person name="Ivanova N."/>
            <person name="Pagani I."/>
            <person name="Johnson E."/>
            <person name="Mukhopadhyay B."/>
            <person name="Anderson I."/>
            <person name="Woyke T."/>
        </authorList>
    </citation>
    <scope>NUCLEOTIDE SEQUENCE [LARGE SCALE GENOMIC DNA]</scope>
    <source>
        <strain evidence="15 16">6</strain>
    </source>
</reference>
<keyword evidence="1 12" id="KW-0639">Primosome</keyword>
<comment type="catalytic activity">
    <reaction evidence="12">
        <text>Couples ATP hydrolysis with the unwinding of duplex DNA by translocating in the 3'-5' direction.</text>
        <dbReference type="EC" id="5.6.2.4"/>
    </reaction>
</comment>
<dbReference type="InterPro" id="IPR011545">
    <property type="entry name" value="DEAD/DEAH_box_helicase_dom"/>
</dbReference>
<dbReference type="InterPro" id="IPR001650">
    <property type="entry name" value="Helicase_C-like"/>
</dbReference>
<gene>
    <name evidence="12" type="primary">priA</name>
    <name evidence="15" type="ORF">EubceDRAFT1_1928</name>
</gene>
<dbReference type="InterPro" id="IPR040498">
    <property type="entry name" value="PriA_CRR"/>
</dbReference>
<feature type="binding site" evidence="12">
    <location>
        <position position="451"/>
    </location>
    <ligand>
        <name>Zn(2+)</name>
        <dbReference type="ChEBI" id="CHEBI:29105"/>
        <label>1</label>
    </ligand>
</feature>
<dbReference type="GO" id="GO:0006302">
    <property type="term" value="P:double-strand break repair"/>
    <property type="evidence" value="ECO:0007669"/>
    <property type="project" value="InterPro"/>
</dbReference>
<dbReference type="NCBIfam" id="TIGR00595">
    <property type="entry name" value="priA"/>
    <property type="match status" value="1"/>
</dbReference>
<comment type="cofactor">
    <cofactor evidence="12">
        <name>Zn(2+)</name>
        <dbReference type="ChEBI" id="CHEBI:29105"/>
    </cofactor>
    <text evidence="12">Binds 2 zinc ions per subunit.</text>
</comment>
<feature type="binding site" evidence="12">
    <location>
        <position position="454"/>
    </location>
    <ligand>
        <name>Zn(2+)</name>
        <dbReference type="ChEBI" id="CHEBI:29105"/>
        <label>1</label>
    </ligand>
</feature>
<feature type="domain" description="Helicase ATP-binding" evidence="13">
    <location>
        <begin position="223"/>
        <end position="389"/>
    </location>
</feature>
<evidence type="ECO:0000256" key="9">
    <source>
        <dbReference type="ARBA" id="ARBA00023125"/>
    </source>
</evidence>
<dbReference type="GO" id="GO:0008270">
    <property type="term" value="F:zinc ion binding"/>
    <property type="evidence" value="ECO:0007669"/>
    <property type="project" value="UniProtKB-UniRule"/>
</dbReference>
<dbReference type="PANTHER" id="PTHR30580">
    <property type="entry name" value="PRIMOSOMAL PROTEIN N"/>
    <property type="match status" value="1"/>
</dbReference>
<keyword evidence="3 12" id="KW-0479">Metal-binding</keyword>
<dbReference type="eggNOG" id="COG1198">
    <property type="taxonomic scope" value="Bacteria"/>
</dbReference>
<dbReference type="Pfam" id="PF18074">
    <property type="entry name" value="PriA_C"/>
    <property type="match status" value="1"/>
</dbReference>
<dbReference type="AlphaFoldDB" id="I5AV79"/>
<feature type="binding site" evidence="12">
    <location>
        <position position="480"/>
    </location>
    <ligand>
        <name>Zn(2+)</name>
        <dbReference type="ChEBI" id="CHEBI:29105"/>
        <label>2</label>
    </ligand>
</feature>
<feature type="binding site" evidence="12">
    <location>
        <position position="490"/>
    </location>
    <ligand>
        <name>Zn(2+)</name>
        <dbReference type="ChEBI" id="CHEBI:29105"/>
        <label>1</label>
    </ligand>
</feature>
<keyword evidence="9 12" id="KW-0238">DNA-binding</keyword>
<dbReference type="GO" id="GO:0006310">
    <property type="term" value="P:DNA recombination"/>
    <property type="evidence" value="ECO:0007669"/>
    <property type="project" value="InterPro"/>
</dbReference>
<dbReference type="InterPro" id="IPR027417">
    <property type="entry name" value="P-loop_NTPase"/>
</dbReference>
<dbReference type="Pfam" id="PF17764">
    <property type="entry name" value="PriA_3primeBD"/>
    <property type="match status" value="1"/>
</dbReference>
<proteinExistence type="inferred from homology"/>
<reference evidence="15 16" key="1">
    <citation type="submission" date="2010-08" db="EMBL/GenBank/DDBJ databases">
        <authorList>
            <consortium name="US DOE Joint Genome Institute (JGI-PGF)"/>
            <person name="Lucas S."/>
            <person name="Copeland A."/>
            <person name="Lapidus A."/>
            <person name="Cheng J.-F."/>
            <person name="Bruce D."/>
            <person name="Goodwin L."/>
            <person name="Pitluck S."/>
            <person name="Land M.L."/>
            <person name="Hauser L."/>
            <person name="Chang Y.-J."/>
            <person name="Anderson I.J."/>
            <person name="Johnson E."/>
            <person name="Mulhopadhyay B."/>
            <person name="Kyrpides N."/>
            <person name="Woyke T.J."/>
        </authorList>
    </citation>
    <scope>NUCLEOTIDE SEQUENCE [LARGE SCALE GENOMIC DNA]</scope>
    <source>
        <strain evidence="15 16">6</strain>
    </source>
</reference>
<evidence type="ECO:0000256" key="5">
    <source>
        <dbReference type="ARBA" id="ARBA00022801"/>
    </source>
</evidence>
<dbReference type="GO" id="GO:1990077">
    <property type="term" value="C:primosome complex"/>
    <property type="evidence" value="ECO:0007669"/>
    <property type="project" value="UniProtKB-UniRule"/>
</dbReference>
<evidence type="ECO:0000256" key="7">
    <source>
        <dbReference type="ARBA" id="ARBA00022833"/>
    </source>
</evidence>
<dbReference type="GO" id="GO:0043138">
    <property type="term" value="F:3'-5' DNA helicase activity"/>
    <property type="evidence" value="ECO:0007669"/>
    <property type="project" value="UniProtKB-EC"/>
</dbReference>
<feature type="binding site" evidence="12">
    <location>
        <position position="463"/>
    </location>
    <ligand>
        <name>Zn(2+)</name>
        <dbReference type="ChEBI" id="CHEBI:29105"/>
        <label>2</label>
    </ligand>
</feature>
<dbReference type="OrthoDB" id="9759544at2"/>
<comment type="function">
    <text evidence="12">Initiates the restart of stalled replication forks, which reloads the replicative helicase on sites other than the origin of replication. Recognizes and binds to abandoned replication forks and remodels them to uncover a helicase loading site. Promotes assembly of the primosome at these replication forks.</text>
</comment>
<dbReference type="HOGENOM" id="CLU_013353_3_1_9"/>
<evidence type="ECO:0000313" key="16">
    <source>
        <dbReference type="Proteomes" id="UP000005753"/>
    </source>
</evidence>
<dbReference type="CDD" id="cd18804">
    <property type="entry name" value="SF2_C_priA"/>
    <property type="match status" value="1"/>
</dbReference>
<keyword evidence="6 12" id="KW-0347">Helicase</keyword>
<dbReference type="PROSITE" id="PS51194">
    <property type="entry name" value="HELICASE_CTER"/>
    <property type="match status" value="1"/>
</dbReference>
<comment type="similarity">
    <text evidence="12">Belongs to the helicase family. PriA subfamily.</text>
</comment>
<organism evidence="15 16">
    <name type="scientific">Eubacterium cellulosolvens (strain ATCC 43171 / JCM 9499 / 6)</name>
    <name type="common">Cillobacterium cellulosolvens</name>
    <dbReference type="NCBI Taxonomy" id="633697"/>
    <lineage>
        <taxon>Bacteria</taxon>
        <taxon>Bacillati</taxon>
        <taxon>Bacillota</taxon>
        <taxon>Clostridia</taxon>
        <taxon>Eubacteriales</taxon>
        <taxon>Eubacteriaceae</taxon>
        <taxon>Eubacterium</taxon>
    </lineage>
</organism>
<keyword evidence="8 12" id="KW-0067">ATP-binding</keyword>
<dbReference type="Gene3D" id="3.40.50.300">
    <property type="entry name" value="P-loop containing nucleotide triphosphate hydrolases"/>
    <property type="match status" value="2"/>
</dbReference>
<dbReference type="Pfam" id="PF18319">
    <property type="entry name" value="Zn_ribbon_PriA"/>
    <property type="match status" value="1"/>
</dbReference>
<evidence type="ECO:0000259" key="13">
    <source>
        <dbReference type="PROSITE" id="PS51192"/>
    </source>
</evidence>